<dbReference type="Pfam" id="PF11734">
    <property type="entry name" value="TilS_C"/>
    <property type="match status" value="1"/>
</dbReference>
<dbReference type="NCBIfam" id="TIGR02432">
    <property type="entry name" value="lysidine_TilS_N"/>
    <property type="match status" value="1"/>
</dbReference>
<dbReference type="InterPro" id="IPR015262">
    <property type="entry name" value="tRNA_Ile_lys_synt_subst-bd"/>
</dbReference>
<dbReference type="InterPro" id="IPR011063">
    <property type="entry name" value="TilS/TtcA_N"/>
</dbReference>
<evidence type="ECO:0000256" key="1">
    <source>
        <dbReference type="ARBA" id="ARBA00004496"/>
    </source>
</evidence>
<keyword evidence="5 8" id="KW-0547">Nucleotide-binding</keyword>
<dbReference type="Proteomes" id="UP000587070">
    <property type="component" value="Unassembled WGS sequence"/>
</dbReference>
<evidence type="ECO:0000256" key="4">
    <source>
        <dbReference type="ARBA" id="ARBA00022694"/>
    </source>
</evidence>
<evidence type="ECO:0000256" key="2">
    <source>
        <dbReference type="ARBA" id="ARBA00022490"/>
    </source>
</evidence>
<name>A0A840GHJ8_RHOTE</name>
<dbReference type="PANTHER" id="PTHR43033:SF1">
    <property type="entry name" value="TRNA(ILE)-LYSIDINE SYNTHASE-RELATED"/>
    <property type="match status" value="1"/>
</dbReference>
<dbReference type="RefSeq" id="WP_153116479.1">
    <property type="nucleotide sequence ID" value="NZ_JACIGE010000006.1"/>
</dbReference>
<comment type="subcellular location">
    <subcellularLocation>
        <location evidence="1 8">Cytoplasm</location>
    </subcellularLocation>
</comment>
<protein>
    <recommendedName>
        <fullName evidence="8">tRNA(Ile)-lysidine synthase</fullName>
        <ecNumber evidence="8">6.3.4.19</ecNumber>
    </recommendedName>
    <alternativeName>
        <fullName evidence="8">tRNA(Ile)-2-lysyl-cytidine synthase</fullName>
    </alternativeName>
    <alternativeName>
        <fullName evidence="8">tRNA(Ile)-lysidine synthetase</fullName>
    </alternativeName>
</protein>
<dbReference type="GO" id="GO:0005737">
    <property type="term" value="C:cytoplasm"/>
    <property type="evidence" value="ECO:0007669"/>
    <property type="project" value="UniProtKB-SubCell"/>
</dbReference>
<dbReference type="Pfam" id="PF09179">
    <property type="entry name" value="TilS"/>
    <property type="match status" value="1"/>
</dbReference>
<dbReference type="OrthoDB" id="9807403at2"/>
<evidence type="ECO:0000256" key="8">
    <source>
        <dbReference type="HAMAP-Rule" id="MF_01161"/>
    </source>
</evidence>
<comment type="function">
    <text evidence="8">Ligates lysine onto the cytidine present at position 34 of the AUA codon-specific tRNA(Ile) that contains the anticodon CAU, in an ATP-dependent manner. Cytidine is converted to lysidine, thus changing the amino acid specificity of the tRNA from methionine to isoleucine.</text>
</comment>
<feature type="domain" description="Lysidine-tRNA(Ile) synthetase C-terminal" evidence="9">
    <location>
        <begin position="408"/>
        <end position="481"/>
    </location>
</feature>
<dbReference type="Gene3D" id="3.40.50.620">
    <property type="entry name" value="HUPs"/>
    <property type="match status" value="1"/>
</dbReference>
<gene>
    <name evidence="8" type="primary">tilS</name>
    <name evidence="10" type="ORF">GGD90_002033</name>
</gene>
<dbReference type="GO" id="GO:0005524">
    <property type="term" value="F:ATP binding"/>
    <property type="evidence" value="ECO:0007669"/>
    <property type="project" value="UniProtKB-UniRule"/>
</dbReference>
<comment type="domain">
    <text evidence="8">The N-terminal region contains the highly conserved SGGXDS motif, predicted to be a P-loop motif involved in ATP binding.</text>
</comment>
<comment type="similarity">
    <text evidence="8">Belongs to the tRNA(Ile)-lysidine synthase family.</text>
</comment>
<keyword evidence="4 8" id="KW-0819">tRNA processing</keyword>
<dbReference type="InterPro" id="IPR012795">
    <property type="entry name" value="tRNA_Ile_lys_synt_N"/>
</dbReference>
<evidence type="ECO:0000256" key="7">
    <source>
        <dbReference type="ARBA" id="ARBA00048539"/>
    </source>
</evidence>
<dbReference type="CDD" id="cd01992">
    <property type="entry name" value="TilS_N"/>
    <property type="match status" value="1"/>
</dbReference>
<evidence type="ECO:0000259" key="9">
    <source>
        <dbReference type="SMART" id="SM00977"/>
    </source>
</evidence>
<proteinExistence type="inferred from homology"/>
<keyword evidence="2 8" id="KW-0963">Cytoplasm</keyword>
<dbReference type="GO" id="GO:0006400">
    <property type="term" value="P:tRNA modification"/>
    <property type="evidence" value="ECO:0007669"/>
    <property type="project" value="UniProtKB-UniRule"/>
</dbReference>
<sequence length="500" mass="52769">MAGRKSSPSADQPAGVATAAGLQRREAATADAGDAAVQAVLSSLSTFCVARVPAGDRLCVALSGGRDSLVLLDALQRLALPNALSALHVNHGLSPHAADWACFCADFCAARAIPLQVIELAPIASDGEGLEAAARRQRYAAFARCAADWLALAHHRDDQAETLLLRLLRGAGVAGAGGMPAERALHADPAPAGGSPARAPRLIRPLLDLPRATLTAYAGHFGLRWIEDESNADCRHRRNFIRHRILPPLSSVFPGGSAALARATGHFAEAALLLDELAQLDRERLAPAGGRLSLAALNSLTDARARNLLRHEMRCAGLPAADARWLEEARRQLASTRATAETCVALPAGSLRVFRGELYVLPRLPPLPSALPWSFDGDAVLDWGGRRLLLRRTIGAGISLARLAEGAAHFALRCGGERLQPDARRPRRSLKNLLQEQAVPPWQRERLPLLWCGGQLVWAAGIGVDAAFACAAGEAGVQLDWEGLSSAAVVASPLASSSAN</sequence>
<dbReference type="SUPFAM" id="SSF56037">
    <property type="entry name" value="PheT/TilS domain"/>
    <property type="match status" value="1"/>
</dbReference>
<reference evidence="10 11" key="1">
    <citation type="submission" date="2020-08" db="EMBL/GenBank/DDBJ databases">
        <title>Genome sequencing of Purple Non-Sulfur Bacteria from various extreme environments.</title>
        <authorList>
            <person name="Mayer M."/>
        </authorList>
    </citation>
    <scope>NUCLEOTIDE SEQUENCE [LARGE SCALE GENOMIC DNA]</scope>
    <source>
        <strain evidence="10 11">2761</strain>
    </source>
</reference>
<comment type="catalytic activity">
    <reaction evidence="7 8">
        <text>cytidine(34) in tRNA(Ile2) + L-lysine + ATP = lysidine(34) in tRNA(Ile2) + AMP + diphosphate + H(+)</text>
        <dbReference type="Rhea" id="RHEA:43744"/>
        <dbReference type="Rhea" id="RHEA-COMP:10625"/>
        <dbReference type="Rhea" id="RHEA-COMP:10670"/>
        <dbReference type="ChEBI" id="CHEBI:15378"/>
        <dbReference type="ChEBI" id="CHEBI:30616"/>
        <dbReference type="ChEBI" id="CHEBI:32551"/>
        <dbReference type="ChEBI" id="CHEBI:33019"/>
        <dbReference type="ChEBI" id="CHEBI:82748"/>
        <dbReference type="ChEBI" id="CHEBI:83665"/>
        <dbReference type="ChEBI" id="CHEBI:456215"/>
        <dbReference type="EC" id="6.3.4.19"/>
    </reaction>
</comment>
<dbReference type="InterPro" id="IPR012796">
    <property type="entry name" value="Lysidine-tRNA-synth_C"/>
</dbReference>
<evidence type="ECO:0000313" key="10">
    <source>
        <dbReference type="EMBL" id="MBB4247659.1"/>
    </source>
</evidence>
<accession>A0A840GHJ8</accession>
<dbReference type="InterPro" id="IPR012094">
    <property type="entry name" value="tRNA_Ile_lys_synt"/>
</dbReference>
<dbReference type="EC" id="6.3.4.19" evidence="8"/>
<dbReference type="NCBIfam" id="TIGR02433">
    <property type="entry name" value="lysidine_TilS_C"/>
    <property type="match status" value="1"/>
</dbReference>
<comment type="caution">
    <text evidence="10">The sequence shown here is derived from an EMBL/GenBank/DDBJ whole genome shotgun (WGS) entry which is preliminary data.</text>
</comment>
<dbReference type="InterPro" id="IPR014729">
    <property type="entry name" value="Rossmann-like_a/b/a_fold"/>
</dbReference>
<evidence type="ECO:0000256" key="5">
    <source>
        <dbReference type="ARBA" id="ARBA00022741"/>
    </source>
</evidence>
<dbReference type="HAMAP" id="MF_01161">
    <property type="entry name" value="tRNA_Ile_lys_synt"/>
    <property type="match status" value="1"/>
</dbReference>
<feature type="binding site" evidence="8">
    <location>
        <begin position="63"/>
        <end position="68"/>
    </location>
    <ligand>
        <name>ATP</name>
        <dbReference type="ChEBI" id="CHEBI:30616"/>
    </ligand>
</feature>
<keyword evidence="11" id="KW-1185">Reference proteome</keyword>
<evidence type="ECO:0000256" key="3">
    <source>
        <dbReference type="ARBA" id="ARBA00022598"/>
    </source>
</evidence>
<dbReference type="Pfam" id="PF01171">
    <property type="entry name" value="ATP_bind_3"/>
    <property type="match status" value="1"/>
</dbReference>
<dbReference type="Gene3D" id="1.20.59.20">
    <property type="match status" value="1"/>
</dbReference>
<dbReference type="SUPFAM" id="SSF52402">
    <property type="entry name" value="Adenine nucleotide alpha hydrolases-like"/>
    <property type="match status" value="1"/>
</dbReference>
<keyword evidence="6 8" id="KW-0067">ATP-binding</keyword>
<evidence type="ECO:0000313" key="11">
    <source>
        <dbReference type="Proteomes" id="UP000587070"/>
    </source>
</evidence>
<dbReference type="EMBL" id="JACIGE010000006">
    <property type="protein sequence ID" value="MBB4247659.1"/>
    <property type="molecule type" value="Genomic_DNA"/>
</dbReference>
<keyword evidence="3 8" id="KW-0436">Ligase</keyword>
<organism evidence="10 11">
    <name type="scientific">Rhodocyclus tenuis</name>
    <name type="common">Rhodospirillum tenue</name>
    <dbReference type="NCBI Taxonomy" id="1066"/>
    <lineage>
        <taxon>Bacteria</taxon>
        <taxon>Pseudomonadati</taxon>
        <taxon>Pseudomonadota</taxon>
        <taxon>Betaproteobacteria</taxon>
        <taxon>Rhodocyclales</taxon>
        <taxon>Rhodocyclaceae</taxon>
        <taxon>Rhodocyclus</taxon>
    </lineage>
</organism>
<dbReference type="SUPFAM" id="SSF82829">
    <property type="entry name" value="MesJ substrate recognition domain-like"/>
    <property type="match status" value="1"/>
</dbReference>
<dbReference type="SMART" id="SM00977">
    <property type="entry name" value="TilS_C"/>
    <property type="match status" value="1"/>
</dbReference>
<dbReference type="AlphaFoldDB" id="A0A840GHJ8"/>
<evidence type="ECO:0000256" key="6">
    <source>
        <dbReference type="ARBA" id="ARBA00022840"/>
    </source>
</evidence>
<dbReference type="GO" id="GO:0032267">
    <property type="term" value="F:tRNA(Ile)-lysidine synthase activity"/>
    <property type="evidence" value="ECO:0007669"/>
    <property type="project" value="UniProtKB-EC"/>
</dbReference>
<dbReference type="PANTHER" id="PTHR43033">
    <property type="entry name" value="TRNA(ILE)-LYSIDINE SYNTHASE-RELATED"/>
    <property type="match status" value="1"/>
</dbReference>